<accession>A0ABS6JAV3</accession>
<reference evidence="7 8" key="1">
    <citation type="submission" date="2021-06" db="EMBL/GenBank/DDBJ databases">
        <title>Rhodobacteraceae bacterium strain HSP-20.</title>
        <authorList>
            <person name="Chen W.-M."/>
        </authorList>
    </citation>
    <scope>NUCLEOTIDE SEQUENCE [LARGE SCALE GENOMIC DNA]</scope>
    <source>
        <strain evidence="7 8">HSP-20</strain>
    </source>
</reference>
<keyword evidence="3 5" id="KW-1133">Transmembrane helix</keyword>
<evidence type="ECO:0000256" key="4">
    <source>
        <dbReference type="ARBA" id="ARBA00023136"/>
    </source>
</evidence>
<evidence type="ECO:0000313" key="8">
    <source>
        <dbReference type="Proteomes" id="UP000731907"/>
    </source>
</evidence>
<evidence type="ECO:0000256" key="1">
    <source>
        <dbReference type="ARBA" id="ARBA00004370"/>
    </source>
</evidence>
<comment type="subcellular location">
    <subcellularLocation>
        <location evidence="1">Membrane</location>
    </subcellularLocation>
</comment>
<evidence type="ECO:0000256" key="3">
    <source>
        <dbReference type="ARBA" id="ARBA00022989"/>
    </source>
</evidence>
<proteinExistence type="predicted"/>
<dbReference type="InterPro" id="IPR050307">
    <property type="entry name" value="Sterol_Desaturase_Related"/>
</dbReference>
<organism evidence="7 8">
    <name type="scientific">Paragemmobacter amnigenus</name>
    <dbReference type="NCBI Taxonomy" id="2852097"/>
    <lineage>
        <taxon>Bacteria</taxon>
        <taxon>Pseudomonadati</taxon>
        <taxon>Pseudomonadota</taxon>
        <taxon>Alphaproteobacteria</taxon>
        <taxon>Rhodobacterales</taxon>
        <taxon>Paracoccaceae</taxon>
        <taxon>Paragemmobacter</taxon>
    </lineage>
</organism>
<feature type="domain" description="Fatty acid hydroxylase" evidence="6">
    <location>
        <begin position="86"/>
        <end position="222"/>
    </location>
</feature>
<keyword evidence="4 5" id="KW-0472">Membrane</keyword>
<sequence length="260" mass="29312">MDTAETLRLTAFLGILAAMAAWEFAAPDRRADIPRLIRWTNNLALVAVDTALVRLLIPVLPVTAATWATANGWGLLSPLPLWAAIPLAFLLLDLLIWGQHWLMHRIPLLWRLHRMHHSDTHLDATTGLRFHPLEILLSTLLKIAAVVMLGAPALAVIAFEIALNATSLFTHANIRLPDRTDSLLRRLIVTPAMHRIHHSLRREETDSNYGFTLSLWDRAFGTYRAAPQDDPATMPLGIGAFHTRREAWLDRLLTQPFRRP</sequence>
<feature type="transmembrane region" description="Helical" evidence="5">
    <location>
        <begin position="43"/>
        <end position="67"/>
    </location>
</feature>
<evidence type="ECO:0000313" key="7">
    <source>
        <dbReference type="EMBL" id="MBU9699612.1"/>
    </source>
</evidence>
<evidence type="ECO:0000256" key="2">
    <source>
        <dbReference type="ARBA" id="ARBA00022692"/>
    </source>
</evidence>
<name>A0ABS6JAV3_9RHOB</name>
<feature type="transmembrane region" description="Helical" evidence="5">
    <location>
        <begin position="139"/>
        <end position="159"/>
    </location>
</feature>
<dbReference type="PANTHER" id="PTHR11863">
    <property type="entry name" value="STEROL DESATURASE"/>
    <property type="match status" value="1"/>
</dbReference>
<feature type="transmembrane region" description="Helical" evidence="5">
    <location>
        <begin position="6"/>
        <end position="22"/>
    </location>
</feature>
<keyword evidence="2 5" id="KW-0812">Transmembrane</keyword>
<evidence type="ECO:0000256" key="5">
    <source>
        <dbReference type="SAM" id="Phobius"/>
    </source>
</evidence>
<dbReference type="Pfam" id="PF04116">
    <property type="entry name" value="FA_hydroxylase"/>
    <property type="match status" value="1"/>
</dbReference>
<dbReference type="Proteomes" id="UP000731907">
    <property type="component" value="Unassembled WGS sequence"/>
</dbReference>
<gene>
    <name evidence="7" type="ORF">GU927_017350</name>
</gene>
<keyword evidence="8" id="KW-1185">Reference proteome</keyword>
<comment type="caution">
    <text evidence="7">The sequence shown here is derived from an EMBL/GenBank/DDBJ whole genome shotgun (WGS) entry which is preliminary data.</text>
</comment>
<feature type="transmembrane region" description="Helical" evidence="5">
    <location>
        <begin position="79"/>
        <end position="97"/>
    </location>
</feature>
<dbReference type="RefSeq" id="WP_161763724.1">
    <property type="nucleotide sequence ID" value="NZ_JAAATX020000013.1"/>
</dbReference>
<dbReference type="InterPro" id="IPR006694">
    <property type="entry name" value="Fatty_acid_hydroxylase"/>
</dbReference>
<protein>
    <submittedName>
        <fullName evidence="7">Sterol desaturase family protein</fullName>
    </submittedName>
</protein>
<dbReference type="EMBL" id="JAAATX020000013">
    <property type="protein sequence ID" value="MBU9699612.1"/>
    <property type="molecule type" value="Genomic_DNA"/>
</dbReference>
<evidence type="ECO:0000259" key="6">
    <source>
        <dbReference type="Pfam" id="PF04116"/>
    </source>
</evidence>